<feature type="compositionally biased region" description="Low complexity" evidence="1">
    <location>
        <begin position="8"/>
        <end position="29"/>
    </location>
</feature>
<keyword evidence="3" id="KW-1185">Reference proteome</keyword>
<dbReference type="AlphaFoldDB" id="A0AAW0TQP6"/>
<dbReference type="Proteomes" id="UP001487740">
    <property type="component" value="Unassembled WGS sequence"/>
</dbReference>
<sequence>MAPLNLHSSRAVVAPMASPSSAAQSPKSVQRPSASRSLKLRLTCKYVYDSPHGAFSCPAMPPTRLLRPSPPHASAPQPYH</sequence>
<evidence type="ECO:0000313" key="2">
    <source>
        <dbReference type="EMBL" id="KAK8388682.1"/>
    </source>
</evidence>
<name>A0AAW0TQP6_SCYPA</name>
<feature type="compositionally biased region" description="Pro residues" evidence="1">
    <location>
        <begin position="68"/>
        <end position="80"/>
    </location>
</feature>
<gene>
    <name evidence="2" type="ORF">O3P69_020579</name>
</gene>
<organism evidence="2 3">
    <name type="scientific">Scylla paramamosain</name>
    <name type="common">Mud crab</name>
    <dbReference type="NCBI Taxonomy" id="85552"/>
    <lineage>
        <taxon>Eukaryota</taxon>
        <taxon>Metazoa</taxon>
        <taxon>Ecdysozoa</taxon>
        <taxon>Arthropoda</taxon>
        <taxon>Crustacea</taxon>
        <taxon>Multicrustacea</taxon>
        <taxon>Malacostraca</taxon>
        <taxon>Eumalacostraca</taxon>
        <taxon>Eucarida</taxon>
        <taxon>Decapoda</taxon>
        <taxon>Pleocyemata</taxon>
        <taxon>Brachyura</taxon>
        <taxon>Eubrachyura</taxon>
        <taxon>Portunoidea</taxon>
        <taxon>Portunidae</taxon>
        <taxon>Portuninae</taxon>
        <taxon>Scylla</taxon>
    </lineage>
</organism>
<comment type="caution">
    <text evidence="2">The sequence shown here is derived from an EMBL/GenBank/DDBJ whole genome shotgun (WGS) entry which is preliminary data.</text>
</comment>
<feature type="region of interest" description="Disordered" evidence="1">
    <location>
        <begin position="1"/>
        <end position="35"/>
    </location>
</feature>
<reference evidence="2 3" key="1">
    <citation type="submission" date="2023-03" db="EMBL/GenBank/DDBJ databases">
        <title>High-quality genome of Scylla paramamosain provides insights in environmental adaptation.</title>
        <authorList>
            <person name="Zhang L."/>
        </authorList>
    </citation>
    <scope>NUCLEOTIDE SEQUENCE [LARGE SCALE GENOMIC DNA]</scope>
    <source>
        <strain evidence="2">LZ_2023a</strain>
        <tissue evidence="2">Muscle</tissue>
    </source>
</reference>
<evidence type="ECO:0000313" key="3">
    <source>
        <dbReference type="Proteomes" id="UP001487740"/>
    </source>
</evidence>
<feature type="region of interest" description="Disordered" evidence="1">
    <location>
        <begin position="59"/>
        <end position="80"/>
    </location>
</feature>
<evidence type="ECO:0000256" key="1">
    <source>
        <dbReference type="SAM" id="MobiDB-lite"/>
    </source>
</evidence>
<proteinExistence type="predicted"/>
<accession>A0AAW0TQP6</accession>
<dbReference type="EMBL" id="JARAKH010000028">
    <property type="protein sequence ID" value="KAK8388682.1"/>
    <property type="molecule type" value="Genomic_DNA"/>
</dbReference>
<protein>
    <submittedName>
        <fullName evidence="2">Uncharacterized protein</fullName>
    </submittedName>
</protein>